<sequence>MKTRQWLEVVLQQHCQKKIRPSNIDENFIKSNKNTMDIISIVAPSIVGTRKANINKTNMRNKVSKASNRSIYFKRSTTNFVGSINNIVKISTYHPRITRLIN</sequence>
<dbReference type="Proteomes" id="UP001327560">
    <property type="component" value="Chromosome 4"/>
</dbReference>
<keyword evidence="2" id="KW-1185">Reference proteome</keyword>
<evidence type="ECO:0000313" key="2">
    <source>
        <dbReference type="Proteomes" id="UP001327560"/>
    </source>
</evidence>
<dbReference type="AlphaFoldDB" id="A0AAQ3KBG1"/>
<reference evidence="1 2" key="1">
    <citation type="submission" date="2023-10" db="EMBL/GenBank/DDBJ databases">
        <title>Chromosome-scale genome assembly provides insights into flower coloration mechanisms of Canna indica.</title>
        <authorList>
            <person name="Li C."/>
        </authorList>
    </citation>
    <scope>NUCLEOTIDE SEQUENCE [LARGE SCALE GENOMIC DNA]</scope>
    <source>
        <tissue evidence="1">Flower</tissue>
    </source>
</reference>
<dbReference type="EMBL" id="CP136893">
    <property type="protein sequence ID" value="WOL05688.1"/>
    <property type="molecule type" value="Genomic_DNA"/>
</dbReference>
<evidence type="ECO:0000313" key="1">
    <source>
        <dbReference type="EMBL" id="WOL05688.1"/>
    </source>
</evidence>
<proteinExistence type="predicted"/>
<gene>
    <name evidence="1" type="ORF">Cni_G14417</name>
</gene>
<accession>A0AAQ3KBG1</accession>
<organism evidence="1 2">
    <name type="scientific">Canna indica</name>
    <name type="common">Indian-shot</name>
    <dbReference type="NCBI Taxonomy" id="4628"/>
    <lineage>
        <taxon>Eukaryota</taxon>
        <taxon>Viridiplantae</taxon>
        <taxon>Streptophyta</taxon>
        <taxon>Embryophyta</taxon>
        <taxon>Tracheophyta</taxon>
        <taxon>Spermatophyta</taxon>
        <taxon>Magnoliopsida</taxon>
        <taxon>Liliopsida</taxon>
        <taxon>Zingiberales</taxon>
        <taxon>Cannaceae</taxon>
        <taxon>Canna</taxon>
    </lineage>
</organism>
<protein>
    <submittedName>
        <fullName evidence="1">Uncharacterized protein</fullName>
    </submittedName>
</protein>
<name>A0AAQ3KBG1_9LILI</name>